<keyword evidence="2" id="KW-0472">Membrane</keyword>
<keyword evidence="2" id="KW-0812">Transmembrane</keyword>
<sequence>MENQTYTPAPAPLPAAPAAKPGKGLAVTGLVLGIVALVLCWVPILNNVFLFVGLAGLGFAIAALVIASKRKAPKGMPIAGLILSIVAIIGVFATQAMYSAALDSVVKSVEDSADGVTTSSEEEQEEATTEALAAGESAMVGEYTVTVSGVNLQATDPIMAVNQFNSAPTGQYVLVDLSVVYNGSEEGDPWIDLTTEFAGSDARQYSTSTCSALLERPSHEVPTLTNGGAAEYQVCFDVPGESVSGSKILVESLFSLRDDRVYWAAQ</sequence>
<name>A0A9X1SCG4_9MICC</name>
<keyword evidence="2" id="KW-1133">Transmembrane helix</keyword>
<protein>
    <submittedName>
        <fullName evidence="3">DUF4190 domain-containing protein</fullName>
    </submittedName>
</protein>
<dbReference type="AlphaFoldDB" id="A0A9X1SCG4"/>
<comment type="caution">
    <text evidence="3">The sequence shown here is derived from an EMBL/GenBank/DDBJ whole genome shotgun (WGS) entry which is preliminary data.</text>
</comment>
<evidence type="ECO:0000256" key="2">
    <source>
        <dbReference type="SAM" id="Phobius"/>
    </source>
</evidence>
<feature type="transmembrane region" description="Helical" evidence="2">
    <location>
        <begin position="50"/>
        <end position="67"/>
    </location>
</feature>
<dbReference type="EMBL" id="JAJFZV010000005">
    <property type="protein sequence ID" value="MCC3297567.1"/>
    <property type="molecule type" value="Genomic_DNA"/>
</dbReference>
<organism evidence="3 4">
    <name type="scientific">Arthrobacter caoxuetaonis</name>
    <dbReference type="NCBI Taxonomy" id="2886935"/>
    <lineage>
        <taxon>Bacteria</taxon>
        <taxon>Bacillati</taxon>
        <taxon>Actinomycetota</taxon>
        <taxon>Actinomycetes</taxon>
        <taxon>Micrococcales</taxon>
        <taxon>Micrococcaceae</taxon>
        <taxon>Arthrobacter</taxon>
    </lineage>
</organism>
<dbReference type="RefSeq" id="WP_227895451.1">
    <property type="nucleotide sequence ID" value="NZ_CP099466.1"/>
</dbReference>
<gene>
    <name evidence="3" type="ORF">LJ757_07070</name>
</gene>
<keyword evidence="4" id="KW-1185">Reference proteome</keyword>
<proteinExistence type="predicted"/>
<evidence type="ECO:0000313" key="3">
    <source>
        <dbReference type="EMBL" id="MCC3297567.1"/>
    </source>
</evidence>
<keyword evidence="1" id="KW-0732">Signal</keyword>
<dbReference type="InterPro" id="IPR029050">
    <property type="entry name" value="Immunoprotect_excell_Ig-like"/>
</dbReference>
<feature type="transmembrane region" description="Helical" evidence="2">
    <location>
        <begin position="25"/>
        <end position="44"/>
    </location>
</feature>
<feature type="transmembrane region" description="Helical" evidence="2">
    <location>
        <begin position="79"/>
        <end position="98"/>
    </location>
</feature>
<dbReference type="Proteomes" id="UP001139158">
    <property type="component" value="Unassembled WGS sequence"/>
</dbReference>
<accession>A0A9X1SCG4</accession>
<dbReference type="Gene3D" id="2.60.40.1240">
    <property type="match status" value="1"/>
</dbReference>
<evidence type="ECO:0000313" key="4">
    <source>
        <dbReference type="Proteomes" id="UP001139158"/>
    </source>
</evidence>
<evidence type="ECO:0000256" key="1">
    <source>
        <dbReference type="ARBA" id="ARBA00022729"/>
    </source>
</evidence>
<reference evidence="3" key="1">
    <citation type="submission" date="2021-10" db="EMBL/GenBank/DDBJ databases">
        <title>Novel species in genus Arthrobacter.</title>
        <authorList>
            <person name="Liu Y."/>
        </authorList>
    </citation>
    <scope>NUCLEOTIDE SEQUENCE</scope>
    <source>
        <strain evidence="3">Zg-Y453</strain>
    </source>
</reference>